<evidence type="ECO:0000256" key="6">
    <source>
        <dbReference type="SAM" id="MobiDB-lite"/>
    </source>
</evidence>
<evidence type="ECO:0000313" key="12">
    <source>
        <dbReference type="RefSeq" id="XP_031572397.1"/>
    </source>
</evidence>
<keyword evidence="7" id="KW-1133">Transmembrane helix</keyword>
<evidence type="ECO:0000256" key="2">
    <source>
        <dbReference type="ARBA" id="ARBA00023136"/>
    </source>
</evidence>
<dbReference type="AlphaFoldDB" id="A0A6P8IYY9"/>
<dbReference type="InterPro" id="IPR036116">
    <property type="entry name" value="FN3_sf"/>
</dbReference>
<dbReference type="SUPFAM" id="SSF48726">
    <property type="entry name" value="Immunoglobulin"/>
    <property type="match status" value="3"/>
</dbReference>
<feature type="domain" description="Fibronectin type-III" evidence="10">
    <location>
        <begin position="333"/>
        <end position="423"/>
    </location>
</feature>
<keyword evidence="5" id="KW-0393">Immunoglobulin domain</keyword>
<comment type="subcellular location">
    <subcellularLocation>
        <location evidence="1">Membrane</location>
        <topology evidence="1">Single-pass type I membrane protein</topology>
    </subcellularLocation>
</comment>
<feature type="signal peptide" evidence="8">
    <location>
        <begin position="1"/>
        <end position="28"/>
    </location>
</feature>
<dbReference type="InterPro" id="IPR003598">
    <property type="entry name" value="Ig_sub2"/>
</dbReference>
<dbReference type="InterPro" id="IPR003961">
    <property type="entry name" value="FN3_dom"/>
</dbReference>
<feature type="region of interest" description="Disordered" evidence="6">
    <location>
        <begin position="541"/>
        <end position="592"/>
    </location>
</feature>
<dbReference type="InterPro" id="IPR013783">
    <property type="entry name" value="Ig-like_fold"/>
</dbReference>
<dbReference type="SMART" id="SM00408">
    <property type="entry name" value="IGc2"/>
    <property type="match status" value="2"/>
</dbReference>
<keyword evidence="3" id="KW-1015">Disulfide bond</keyword>
<dbReference type="InParanoid" id="A0A6P8IYY9"/>
<dbReference type="Gene3D" id="2.60.40.10">
    <property type="entry name" value="Immunoglobulins"/>
    <property type="match status" value="3"/>
</dbReference>
<dbReference type="GeneID" id="116306471"/>
<dbReference type="PANTHER" id="PTHR11640">
    <property type="entry name" value="NEPHRIN"/>
    <property type="match status" value="1"/>
</dbReference>
<dbReference type="InterPro" id="IPR051275">
    <property type="entry name" value="Cell_adhesion_signaling"/>
</dbReference>
<dbReference type="CDD" id="cd00096">
    <property type="entry name" value="Ig"/>
    <property type="match status" value="1"/>
</dbReference>
<evidence type="ECO:0000256" key="4">
    <source>
        <dbReference type="ARBA" id="ARBA00023180"/>
    </source>
</evidence>
<name>A0A6P8IYY9_ACTTE</name>
<evidence type="ECO:0000256" key="7">
    <source>
        <dbReference type="SAM" id="Phobius"/>
    </source>
</evidence>
<dbReference type="SUPFAM" id="SSF49265">
    <property type="entry name" value="Fibronectin type III"/>
    <property type="match status" value="1"/>
</dbReference>
<feature type="domain" description="Ig-like" evidence="9">
    <location>
        <begin position="241"/>
        <end position="318"/>
    </location>
</feature>
<dbReference type="PROSITE" id="PS50835">
    <property type="entry name" value="IG_LIKE"/>
    <property type="match status" value="2"/>
</dbReference>
<feature type="compositionally biased region" description="Basic and acidic residues" evidence="6">
    <location>
        <begin position="541"/>
        <end position="560"/>
    </location>
</feature>
<feature type="domain" description="Ig-like" evidence="9">
    <location>
        <begin position="151"/>
        <end position="230"/>
    </location>
</feature>
<evidence type="ECO:0000259" key="9">
    <source>
        <dbReference type="PROSITE" id="PS50835"/>
    </source>
</evidence>
<gene>
    <name evidence="12" type="primary">LOC116306471</name>
</gene>
<protein>
    <submittedName>
        <fullName evidence="12">Neurotrimin-like</fullName>
    </submittedName>
</protein>
<dbReference type="InterPro" id="IPR007110">
    <property type="entry name" value="Ig-like_dom"/>
</dbReference>
<dbReference type="Proteomes" id="UP000515163">
    <property type="component" value="Unplaced"/>
</dbReference>
<dbReference type="InterPro" id="IPR036179">
    <property type="entry name" value="Ig-like_dom_sf"/>
</dbReference>
<proteinExistence type="predicted"/>
<reference evidence="12" key="1">
    <citation type="submission" date="2025-08" db="UniProtKB">
        <authorList>
            <consortium name="RefSeq"/>
        </authorList>
    </citation>
    <scope>IDENTIFICATION</scope>
    <source>
        <tissue evidence="12">Tentacle</tissue>
    </source>
</reference>
<evidence type="ECO:0000256" key="8">
    <source>
        <dbReference type="SAM" id="SignalP"/>
    </source>
</evidence>
<organism evidence="11 12">
    <name type="scientific">Actinia tenebrosa</name>
    <name type="common">Australian red waratah sea anemone</name>
    <dbReference type="NCBI Taxonomy" id="6105"/>
    <lineage>
        <taxon>Eukaryota</taxon>
        <taxon>Metazoa</taxon>
        <taxon>Cnidaria</taxon>
        <taxon>Anthozoa</taxon>
        <taxon>Hexacorallia</taxon>
        <taxon>Actiniaria</taxon>
        <taxon>Actiniidae</taxon>
        <taxon>Actinia</taxon>
    </lineage>
</organism>
<dbReference type="SMART" id="SM00409">
    <property type="entry name" value="IG"/>
    <property type="match status" value="3"/>
</dbReference>
<dbReference type="PANTHER" id="PTHR11640:SF164">
    <property type="entry name" value="MAM DOMAIN-CONTAINING GLYCOSYLPHOSPHATIDYLINOSITOL ANCHOR PROTEIN 1"/>
    <property type="match status" value="1"/>
</dbReference>
<keyword evidence="7" id="KW-0812">Transmembrane</keyword>
<evidence type="ECO:0000256" key="3">
    <source>
        <dbReference type="ARBA" id="ARBA00023157"/>
    </source>
</evidence>
<accession>A0A6P8IYY9</accession>
<evidence type="ECO:0000256" key="1">
    <source>
        <dbReference type="ARBA" id="ARBA00004479"/>
    </source>
</evidence>
<dbReference type="InterPro" id="IPR003599">
    <property type="entry name" value="Ig_sub"/>
</dbReference>
<dbReference type="Pfam" id="PF13927">
    <property type="entry name" value="Ig_3"/>
    <property type="match status" value="2"/>
</dbReference>
<evidence type="ECO:0000259" key="10">
    <source>
        <dbReference type="PROSITE" id="PS50853"/>
    </source>
</evidence>
<sequence>MEWWLRSNWLNISLHLIELTLFMSYVDAAVQFTVVAPKVFYIPVNGTAKFNWDYTVTDRVNELKDHSPTWDLYLPNGSSTQLAYENTNNRSWRLSDSCPLNLRARIKIELPATLVISQVTLEDTGIYGCSLVLNTGAPLTNTSHLIVFDPPTFINAPSGTIEVLEGGALDVKCLANGNPVPIVKWYGPKGRSKIISSGRGSASLKIQNIRRYSNGTYECQANNYLQQPITKQVSVIIYYRPAVDVAPSTLLNAPSWNNHLVILHCLAFGNPSPVISWKNPNGYNIQYGVSSTKDGSLLTLITREDDDYGEYKCRATNSLGYAELIYKVYKIAVPGPPVIREITSKPFSIYIKWRRAPNNGGSPIIDYKISINTNPIKEVSIKDTFIVIGALEGNTIYSINISARNLVGYGNVTSIIEKTQKGSSVPSAKSTIALAVCLPIIFILLLVIVALLIYLWRKKRRSKGVNHQDGGILKLDTNLATEDERNSEERGKYNGHIGAEAGHKSGSCFQPFVKRPKRRPGQPRSKPLHILEPIKEEIIEEKAPDQEHEERIKVDKKISENGRTSGPVEYEEITIEPGNSDVEPKFGEFSLA</sequence>
<evidence type="ECO:0000313" key="11">
    <source>
        <dbReference type="Proteomes" id="UP000515163"/>
    </source>
</evidence>
<evidence type="ECO:0000256" key="5">
    <source>
        <dbReference type="ARBA" id="ARBA00023319"/>
    </source>
</evidence>
<dbReference type="SMART" id="SM00060">
    <property type="entry name" value="FN3"/>
    <property type="match status" value="1"/>
</dbReference>
<keyword evidence="2 7" id="KW-0472">Membrane</keyword>
<keyword evidence="8" id="KW-0732">Signal</keyword>
<dbReference type="CDD" id="cd00063">
    <property type="entry name" value="FN3"/>
    <property type="match status" value="1"/>
</dbReference>
<keyword evidence="4" id="KW-0325">Glycoprotein</keyword>
<feature type="transmembrane region" description="Helical" evidence="7">
    <location>
        <begin position="432"/>
        <end position="456"/>
    </location>
</feature>
<dbReference type="OrthoDB" id="5990505at2759"/>
<dbReference type="RefSeq" id="XP_031572397.1">
    <property type="nucleotide sequence ID" value="XM_031716537.1"/>
</dbReference>
<feature type="chain" id="PRO_5028431114" evidence="8">
    <location>
        <begin position="29"/>
        <end position="592"/>
    </location>
</feature>
<dbReference type="KEGG" id="aten:116306471"/>
<dbReference type="PROSITE" id="PS50853">
    <property type="entry name" value="FN3"/>
    <property type="match status" value="1"/>
</dbReference>
<keyword evidence="11" id="KW-1185">Reference proteome</keyword>
<dbReference type="GO" id="GO:0016020">
    <property type="term" value="C:membrane"/>
    <property type="evidence" value="ECO:0007669"/>
    <property type="project" value="UniProtKB-SubCell"/>
</dbReference>